<dbReference type="Pfam" id="PF25479">
    <property type="entry name" value="Vts1"/>
    <property type="match status" value="1"/>
</dbReference>
<dbReference type="InterPro" id="IPR057327">
    <property type="entry name" value="Vts1_dom"/>
</dbReference>
<accession>A0ABQ8SRG5</accession>
<feature type="compositionally biased region" description="Basic and acidic residues" evidence="2">
    <location>
        <begin position="422"/>
        <end position="442"/>
    </location>
</feature>
<dbReference type="InterPro" id="IPR042344">
    <property type="entry name" value="ZCCHC14"/>
</dbReference>
<dbReference type="PANTHER" id="PTHR16195:SF16">
    <property type="entry name" value="ZINC FINGER CCHC DOMAIN-CONTAINING PROTEIN 14"/>
    <property type="match status" value="1"/>
</dbReference>
<keyword evidence="1" id="KW-0479">Metal-binding</keyword>
<dbReference type="InterPro" id="IPR058599">
    <property type="entry name" value="PHAT_Smg/ZCCHC2-like"/>
</dbReference>
<feature type="region of interest" description="Disordered" evidence="2">
    <location>
        <begin position="256"/>
        <end position="358"/>
    </location>
</feature>
<dbReference type="PROSITE" id="PS50158">
    <property type="entry name" value="ZF_CCHC"/>
    <property type="match status" value="1"/>
</dbReference>
<dbReference type="EMBL" id="JAJSOF020000023">
    <property type="protein sequence ID" value="KAJ4436310.1"/>
    <property type="molecule type" value="Genomic_DNA"/>
</dbReference>
<proteinExistence type="predicted"/>
<dbReference type="PANTHER" id="PTHR16195">
    <property type="entry name" value="ZINC FINGER CCHC DOMAIN CONTAINING PROTEIN"/>
    <property type="match status" value="1"/>
</dbReference>
<keyword evidence="5" id="KW-1185">Reference proteome</keyword>
<dbReference type="Proteomes" id="UP001148838">
    <property type="component" value="Unassembled WGS sequence"/>
</dbReference>
<protein>
    <recommendedName>
        <fullName evidence="3">CCHC-type domain-containing protein</fullName>
    </recommendedName>
</protein>
<feature type="compositionally biased region" description="Low complexity" evidence="2">
    <location>
        <begin position="269"/>
        <end position="308"/>
    </location>
</feature>
<keyword evidence="1" id="KW-0863">Zinc-finger</keyword>
<keyword evidence="1" id="KW-0862">Zinc</keyword>
<comment type="caution">
    <text evidence="4">The sequence shown here is derived from an EMBL/GenBank/DDBJ whole genome shotgun (WGS) entry which is preliminary data.</text>
</comment>
<feature type="compositionally biased region" description="Basic and acidic residues" evidence="2">
    <location>
        <begin position="583"/>
        <end position="592"/>
    </location>
</feature>
<organism evidence="4 5">
    <name type="scientific">Periplaneta americana</name>
    <name type="common">American cockroach</name>
    <name type="synonym">Blatta americana</name>
    <dbReference type="NCBI Taxonomy" id="6978"/>
    <lineage>
        <taxon>Eukaryota</taxon>
        <taxon>Metazoa</taxon>
        <taxon>Ecdysozoa</taxon>
        <taxon>Arthropoda</taxon>
        <taxon>Hexapoda</taxon>
        <taxon>Insecta</taxon>
        <taxon>Pterygota</taxon>
        <taxon>Neoptera</taxon>
        <taxon>Polyneoptera</taxon>
        <taxon>Dictyoptera</taxon>
        <taxon>Blattodea</taxon>
        <taxon>Blattoidea</taxon>
        <taxon>Blattidae</taxon>
        <taxon>Blattinae</taxon>
        <taxon>Periplaneta</taxon>
    </lineage>
</organism>
<feature type="compositionally biased region" description="Low complexity" evidence="2">
    <location>
        <begin position="198"/>
        <end position="210"/>
    </location>
</feature>
<dbReference type="InterPro" id="IPR001878">
    <property type="entry name" value="Znf_CCHC"/>
</dbReference>
<evidence type="ECO:0000313" key="5">
    <source>
        <dbReference type="Proteomes" id="UP001148838"/>
    </source>
</evidence>
<feature type="compositionally biased region" description="Pro residues" evidence="2">
    <location>
        <begin position="671"/>
        <end position="685"/>
    </location>
</feature>
<feature type="region of interest" description="Disordered" evidence="2">
    <location>
        <begin position="422"/>
        <end position="448"/>
    </location>
</feature>
<feature type="region of interest" description="Disordered" evidence="2">
    <location>
        <begin position="708"/>
        <end position="743"/>
    </location>
</feature>
<feature type="compositionally biased region" description="Low complexity" evidence="2">
    <location>
        <begin position="509"/>
        <end position="532"/>
    </location>
</feature>
<feature type="compositionally biased region" description="Polar residues" evidence="2">
    <location>
        <begin position="324"/>
        <end position="358"/>
    </location>
</feature>
<dbReference type="Pfam" id="PF26034">
    <property type="entry name" value="PHAT_SMAUG"/>
    <property type="match status" value="1"/>
</dbReference>
<feature type="domain" description="CCHC-type" evidence="3">
    <location>
        <begin position="819"/>
        <end position="834"/>
    </location>
</feature>
<evidence type="ECO:0000259" key="3">
    <source>
        <dbReference type="PROSITE" id="PS50158"/>
    </source>
</evidence>
<feature type="region of interest" description="Disordered" evidence="2">
    <location>
        <begin position="573"/>
        <end position="691"/>
    </location>
</feature>
<feature type="compositionally biased region" description="Polar residues" evidence="2">
    <location>
        <begin position="603"/>
        <end position="612"/>
    </location>
</feature>
<evidence type="ECO:0000313" key="4">
    <source>
        <dbReference type="EMBL" id="KAJ4436310.1"/>
    </source>
</evidence>
<feature type="region of interest" description="Disordered" evidence="2">
    <location>
        <begin position="183"/>
        <end position="210"/>
    </location>
</feature>
<feature type="region of interest" description="Disordered" evidence="2">
    <location>
        <begin position="507"/>
        <end position="537"/>
    </location>
</feature>
<evidence type="ECO:0000256" key="1">
    <source>
        <dbReference type="PROSITE-ProRule" id="PRU00047"/>
    </source>
</evidence>
<name>A0ABQ8SRG5_PERAM</name>
<sequence>MCLPFELRFLGTCLEDLGKRDFHELRDTEVRANNSAELSDLQCISDKRTQRKLALFLSLLKSCNHACSNGLYKILANFDSAEINTIINNSSSDENPLEELLLLYTLALNHPAFSYEQKAVFGNILVKLQEEENKIYSAKHQVGISLLYVKPQIQPCAPCPSSEERQQQDVGILGHCPSITIPPSHSAGDVTKGRSSMPPGLGVPPGLGLPPEQLTATSYVHVAFSSPGHQPLPSVPWHSGMSPLVMTGLCGTIPTEVQGAGEASPYPSSPLMSRQSSPSQSGSPSRAGSPTRLQQPPQPQTQSERTQSFSKGLVASRRNDRNGSHSSTALRQNCVDSSAAPPSTQHRNVSRKSSVETQDSFRETLVKEMPNYQSLQKYRLDEFHRMRDEELKELGLPNGAIIQLRSIVSKISNTNGLCNVDKRDAGRRKPDESEQALTERKTQSAGPVVRRYPNVPLESGPMMYPQPQGTPCFTCIAVPVSSAAPRYHGQAQPFYCMNHHLRTLHLDGSNSSSASDSSSTSHSPPDTPSMPSAPHWDSRGGWRHMVYESSQASRVRAGTDSCPSVAAYVGKEAGTGERWSPGCDDKERRQPDTAEEGGGGLQQPPTQNSANSRPRLPAGLGRSKANPPGLQTLPRGRGPGPNPSTVILEGNHKTLPSCRREGPSVNGAQVAPPPTRTSHPPPPPPPHEDRKMFLVPSELVQHGSVTYTTVNSSSQPPPQAPQYSGSNSGGGAPPRPGDSNVPYTAYLPHAHFPALRTTGSIFPSFPPGSYIRPTYPFPNGELVYQYHGPQTPPPPPPAQFIPTPVVTYSTVVPPPKVSCYNCGSQSHHATDCKESTMEEMTKQGQYRLDYSPYQKAGECSSEK</sequence>
<gene>
    <name evidence="4" type="ORF">ANN_18941</name>
</gene>
<evidence type="ECO:0000256" key="2">
    <source>
        <dbReference type="SAM" id="MobiDB-lite"/>
    </source>
</evidence>
<reference evidence="4 5" key="1">
    <citation type="journal article" date="2022" name="Allergy">
        <title>Genome assembly and annotation of Periplaneta americana reveal a comprehensive cockroach allergen profile.</title>
        <authorList>
            <person name="Wang L."/>
            <person name="Xiong Q."/>
            <person name="Saelim N."/>
            <person name="Wang L."/>
            <person name="Nong W."/>
            <person name="Wan A.T."/>
            <person name="Shi M."/>
            <person name="Liu X."/>
            <person name="Cao Q."/>
            <person name="Hui J.H.L."/>
            <person name="Sookrung N."/>
            <person name="Leung T.F."/>
            <person name="Tungtrongchitr A."/>
            <person name="Tsui S.K.W."/>
        </authorList>
    </citation>
    <scope>NUCLEOTIDE SEQUENCE [LARGE SCALE GENOMIC DNA]</scope>
    <source>
        <strain evidence="4">PWHHKU_190912</strain>
    </source>
</reference>